<gene>
    <name evidence="9" type="ORF">BYL167_LOCUS63562</name>
    <name evidence="11" type="ORF">GIL414_LOCUS72227</name>
    <name evidence="10" type="ORF">SMN809_LOCUS70806</name>
</gene>
<dbReference type="EMBL" id="CAJOBJ010335920">
    <property type="protein sequence ID" value="CAF5188895.1"/>
    <property type="molecule type" value="Genomic_DNA"/>
</dbReference>
<dbReference type="Gene3D" id="3.90.660.10">
    <property type="match status" value="1"/>
</dbReference>
<dbReference type="Proteomes" id="UP000676336">
    <property type="component" value="Unassembled WGS sequence"/>
</dbReference>
<keyword evidence="6" id="KW-0274">FAD</keyword>
<dbReference type="Proteomes" id="UP000681967">
    <property type="component" value="Unassembled WGS sequence"/>
</dbReference>
<dbReference type="SUPFAM" id="SSF51905">
    <property type="entry name" value="FAD/NAD(P)-binding domain"/>
    <property type="match status" value="1"/>
</dbReference>
<evidence type="ECO:0000256" key="3">
    <source>
        <dbReference type="ARBA" id="ARBA00005995"/>
    </source>
</evidence>
<dbReference type="Pfam" id="PF01593">
    <property type="entry name" value="Amino_oxidase"/>
    <property type="match status" value="1"/>
</dbReference>
<comment type="caution">
    <text evidence="10">The sequence shown here is derived from an EMBL/GenBank/DDBJ whole genome shotgun (WGS) entry which is preliminary data.</text>
</comment>
<evidence type="ECO:0000313" key="11">
    <source>
        <dbReference type="EMBL" id="CAF5188895.1"/>
    </source>
</evidence>
<accession>A0A8S3HUX8</accession>
<dbReference type="PANTHER" id="PTHR10742:SF405">
    <property type="entry name" value="PEROXISOMAL N(1)-ACETYL-SPERMINE_SPERMIDINE OXIDASE"/>
    <property type="match status" value="1"/>
</dbReference>
<evidence type="ECO:0000256" key="2">
    <source>
        <dbReference type="ARBA" id="ARBA00004496"/>
    </source>
</evidence>
<sequence>NIKKVILDKDELDEQQKVIDWLSKQHPYLNTIGCNKLTDVSVQGWNSLERLPSNNQYNDEAVYMYGGFSNFLQTVFADQLNENQIELNTIVKRVSIREEEQYVDIEIIKNNQELITTYQAKHVVCTQSVGCLKQSMHQMFIPPLPHAKRMCIQKLAFGTVNKIYLGYSQPFWDVDFQTFNFLWDTNDNDTELQLECFAKTSFTVSKRNFLSFP</sequence>
<dbReference type="PANTHER" id="PTHR10742">
    <property type="entry name" value="FLAVIN MONOAMINE OXIDASE"/>
    <property type="match status" value="1"/>
</dbReference>
<dbReference type="Proteomes" id="UP000681720">
    <property type="component" value="Unassembled WGS sequence"/>
</dbReference>
<dbReference type="GO" id="GO:0046592">
    <property type="term" value="F:polyamine oxidase activity"/>
    <property type="evidence" value="ECO:0007669"/>
    <property type="project" value="TreeGrafter"/>
</dbReference>
<evidence type="ECO:0000313" key="9">
    <source>
        <dbReference type="EMBL" id="CAF5094330.1"/>
    </source>
</evidence>
<evidence type="ECO:0000313" key="10">
    <source>
        <dbReference type="EMBL" id="CAF5186895.1"/>
    </source>
</evidence>
<evidence type="ECO:0000256" key="6">
    <source>
        <dbReference type="ARBA" id="ARBA00022827"/>
    </source>
</evidence>
<dbReference type="EMBL" id="CAJOBH010236871">
    <property type="protein sequence ID" value="CAF5094330.1"/>
    <property type="molecule type" value="Genomic_DNA"/>
</dbReference>
<comment type="subcellular location">
    <subcellularLocation>
        <location evidence="2">Cytoplasm</location>
    </subcellularLocation>
</comment>
<evidence type="ECO:0000313" key="12">
    <source>
        <dbReference type="Proteomes" id="UP000676336"/>
    </source>
</evidence>
<feature type="non-terminal residue" evidence="10">
    <location>
        <position position="1"/>
    </location>
</feature>
<evidence type="ECO:0000256" key="7">
    <source>
        <dbReference type="ARBA" id="ARBA00023002"/>
    </source>
</evidence>
<keyword evidence="5" id="KW-0285">Flavoprotein</keyword>
<comment type="cofactor">
    <cofactor evidence="1">
        <name>FAD</name>
        <dbReference type="ChEBI" id="CHEBI:57692"/>
    </cofactor>
</comment>
<evidence type="ECO:0000256" key="5">
    <source>
        <dbReference type="ARBA" id="ARBA00022630"/>
    </source>
</evidence>
<evidence type="ECO:0000259" key="8">
    <source>
        <dbReference type="Pfam" id="PF01593"/>
    </source>
</evidence>
<dbReference type="GO" id="GO:0005737">
    <property type="term" value="C:cytoplasm"/>
    <property type="evidence" value="ECO:0007669"/>
    <property type="project" value="UniProtKB-SubCell"/>
</dbReference>
<name>A0A8S3HUX8_9BILA</name>
<dbReference type="InterPro" id="IPR002937">
    <property type="entry name" value="Amino_oxidase"/>
</dbReference>
<keyword evidence="7" id="KW-0560">Oxidoreductase</keyword>
<evidence type="ECO:0000256" key="4">
    <source>
        <dbReference type="ARBA" id="ARBA00022490"/>
    </source>
</evidence>
<keyword evidence="4" id="KW-0963">Cytoplasm</keyword>
<dbReference type="EMBL" id="CAJOBI010322260">
    <property type="protein sequence ID" value="CAF5186895.1"/>
    <property type="molecule type" value="Genomic_DNA"/>
</dbReference>
<dbReference type="Gene3D" id="3.50.50.60">
    <property type="entry name" value="FAD/NAD(P)-binding domain"/>
    <property type="match status" value="1"/>
</dbReference>
<organism evidence="10 12">
    <name type="scientific">Rotaria magnacalcarata</name>
    <dbReference type="NCBI Taxonomy" id="392030"/>
    <lineage>
        <taxon>Eukaryota</taxon>
        <taxon>Metazoa</taxon>
        <taxon>Spiralia</taxon>
        <taxon>Gnathifera</taxon>
        <taxon>Rotifera</taxon>
        <taxon>Eurotatoria</taxon>
        <taxon>Bdelloidea</taxon>
        <taxon>Philodinida</taxon>
        <taxon>Philodinidae</taxon>
        <taxon>Rotaria</taxon>
    </lineage>
</organism>
<feature type="domain" description="Amine oxidase" evidence="8">
    <location>
        <begin position="55"/>
        <end position="175"/>
    </location>
</feature>
<dbReference type="AlphaFoldDB" id="A0A8S3HUX8"/>
<reference evidence="10" key="1">
    <citation type="submission" date="2021-02" db="EMBL/GenBank/DDBJ databases">
        <authorList>
            <person name="Nowell W R."/>
        </authorList>
    </citation>
    <scope>NUCLEOTIDE SEQUENCE</scope>
</reference>
<protein>
    <recommendedName>
        <fullName evidence="8">Amine oxidase domain-containing protein</fullName>
    </recommendedName>
</protein>
<proteinExistence type="inferred from homology"/>
<dbReference type="InterPro" id="IPR050281">
    <property type="entry name" value="Flavin_monoamine_oxidase"/>
</dbReference>
<dbReference type="InterPro" id="IPR036188">
    <property type="entry name" value="FAD/NAD-bd_sf"/>
</dbReference>
<comment type="similarity">
    <text evidence="3">Belongs to the flavin monoamine oxidase family.</text>
</comment>
<evidence type="ECO:0000256" key="1">
    <source>
        <dbReference type="ARBA" id="ARBA00001974"/>
    </source>
</evidence>